<keyword evidence="4" id="KW-0583">PHB biosynthesis</keyword>
<dbReference type="InterPro" id="IPR010125">
    <property type="entry name" value="PHA_synth_III_C"/>
</dbReference>
<evidence type="ECO:0000259" key="7">
    <source>
        <dbReference type="Pfam" id="PF00561"/>
    </source>
</evidence>
<dbReference type="UniPathway" id="UPA00917"/>
<organism evidence="8 9">
    <name type="scientific">Halogranum amylolyticum</name>
    <dbReference type="NCBI Taxonomy" id="660520"/>
    <lineage>
        <taxon>Archaea</taxon>
        <taxon>Methanobacteriati</taxon>
        <taxon>Methanobacteriota</taxon>
        <taxon>Stenosarchaea group</taxon>
        <taxon>Halobacteria</taxon>
        <taxon>Halobacteriales</taxon>
        <taxon>Haloferacaceae</taxon>
    </lineage>
</organism>
<dbReference type="SUPFAM" id="SSF47794">
    <property type="entry name" value="Rad51 N-terminal domain-like"/>
    <property type="match status" value="1"/>
</dbReference>
<dbReference type="SUPFAM" id="SSF53474">
    <property type="entry name" value="alpha/beta-Hydrolases"/>
    <property type="match status" value="1"/>
</dbReference>
<dbReference type="Pfam" id="PF14520">
    <property type="entry name" value="HHH_5"/>
    <property type="match status" value="1"/>
</dbReference>
<evidence type="ECO:0000313" key="8">
    <source>
        <dbReference type="EMBL" id="SEP06636.1"/>
    </source>
</evidence>
<dbReference type="InterPro" id="IPR029058">
    <property type="entry name" value="AB_hydrolase_fold"/>
</dbReference>
<gene>
    <name evidence="8" type="ORF">SAMN04487948_112118</name>
</gene>
<dbReference type="InterPro" id="IPR051321">
    <property type="entry name" value="PHA/PHB_synthase"/>
</dbReference>
<dbReference type="InterPro" id="IPR010995">
    <property type="entry name" value="DNA_repair_Rad51/TF_NusA_a-hlx"/>
</dbReference>
<feature type="domain" description="AB hydrolase-1" evidence="7">
    <location>
        <begin position="78"/>
        <end position="342"/>
    </location>
</feature>
<evidence type="ECO:0000256" key="1">
    <source>
        <dbReference type="ARBA" id="ARBA00004683"/>
    </source>
</evidence>
<evidence type="ECO:0000256" key="2">
    <source>
        <dbReference type="ARBA" id="ARBA00019065"/>
    </source>
</evidence>
<dbReference type="Proteomes" id="UP000199126">
    <property type="component" value="Unassembled WGS sequence"/>
</dbReference>
<dbReference type="AlphaFoldDB" id="A0A1H8UU16"/>
<evidence type="ECO:0000256" key="3">
    <source>
        <dbReference type="ARBA" id="ARBA00022679"/>
    </source>
</evidence>
<evidence type="ECO:0000256" key="5">
    <source>
        <dbReference type="ARBA" id="ARBA00023315"/>
    </source>
</evidence>
<dbReference type="NCBIfam" id="TIGR01836">
    <property type="entry name" value="PHA_synth_III_C"/>
    <property type="match status" value="1"/>
</dbReference>
<dbReference type="RefSeq" id="WP_089826560.1">
    <property type="nucleotide sequence ID" value="NZ_FODV01000012.1"/>
</dbReference>
<dbReference type="Gene3D" id="3.40.50.1820">
    <property type="entry name" value="alpha/beta hydrolase"/>
    <property type="match status" value="1"/>
</dbReference>
<proteinExistence type="predicted"/>
<name>A0A1H8UU16_9EURY</name>
<keyword evidence="9" id="KW-1185">Reference proteome</keyword>
<dbReference type="Gene3D" id="1.10.150.20">
    <property type="entry name" value="5' to 3' exonuclease, C-terminal subdomain"/>
    <property type="match status" value="1"/>
</dbReference>
<dbReference type="PANTHER" id="PTHR36837">
    <property type="entry name" value="POLY(3-HYDROXYALKANOATE) POLYMERASE SUBUNIT PHAC"/>
    <property type="match status" value="1"/>
</dbReference>
<evidence type="ECO:0000256" key="4">
    <source>
        <dbReference type="ARBA" id="ARBA00022752"/>
    </source>
</evidence>
<comment type="pathway">
    <text evidence="1">Biopolymer metabolism; poly-(R)-3-hydroxybutanoate biosynthesis.</text>
</comment>
<dbReference type="PANTHER" id="PTHR36837:SF2">
    <property type="entry name" value="POLY(3-HYDROXYALKANOATE) POLYMERASE SUBUNIT PHAC"/>
    <property type="match status" value="1"/>
</dbReference>
<accession>A0A1H8UU16</accession>
<protein>
    <recommendedName>
        <fullName evidence="2">Poly(3-hydroxyalkanoate) polymerase subunit PhaC</fullName>
    </recommendedName>
    <alternativeName>
        <fullName evidence="6">PHB synthase subunit PhaC</fullName>
    </alternativeName>
</protein>
<dbReference type="GO" id="GO:0016746">
    <property type="term" value="F:acyltransferase activity"/>
    <property type="evidence" value="ECO:0007669"/>
    <property type="project" value="UniProtKB-KW"/>
</dbReference>
<dbReference type="OrthoDB" id="202878at2157"/>
<dbReference type="Pfam" id="PF00561">
    <property type="entry name" value="Abhydrolase_1"/>
    <property type="match status" value="1"/>
</dbReference>
<dbReference type="GO" id="GO:0000166">
    <property type="term" value="F:nucleotide binding"/>
    <property type="evidence" value="ECO:0007669"/>
    <property type="project" value="InterPro"/>
</dbReference>
<reference evidence="9" key="1">
    <citation type="submission" date="2016-10" db="EMBL/GenBank/DDBJ databases">
        <authorList>
            <person name="Varghese N."/>
            <person name="Submissions S."/>
        </authorList>
    </citation>
    <scope>NUCLEOTIDE SEQUENCE [LARGE SCALE GENOMIC DNA]</scope>
    <source>
        <strain evidence="9">CGMCC 1.10121</strain>
    </source>
</reference>
<keyword evidence="5" id="KW-0012">Acyltransferase</keyword>
<dbReference type="InterPro" id="IPR000073">
    <property type="entry name" value="AB_hydrolase_1"/>
</dbReference>
<keyword evidence="3" id="KW-0808">Transferase</keyword>
<evidence type="ECO:0000313" key="9">
    <source>
        <dbReference type="Proteomes" id="UP000199126"/>
    </source>
</evidence>
<sequence>MPPANPLTPLTWPFALWRSTLDAATELTHRAAVADERLGQLGSASVGETPSEVVYRENKLTLSRYEPLTDAQSPVPLLVVYALINRPYVLDLQPNRSVVRRLLEAGHDVYLVDWGEPSRLDASLTLADYVTRYLDNCVDAVRDRSEQDSINLLGYCMGGTMAAMYTALYPEKVNALGLLATGLHFDGTGGLLERWGDEAYFDPHTIPETFGNVPAEFLAAGFAAMDPVANGVSKYVSLYDHLENEDFVANFGRMERWLADGIDVAGDAYSEFVESIYQRNLLSKNELELGGRHVDLSRIEAPVLQIVGSYDHLVPPTASTPFNDAVASDDVTTVEYPTGHIGLSVSAAAHRDLWPEVAEWFHEQSLSPSSADVLGEGVERLLGVDVETDVTVGDVDEVAVSVADADGTITRDVVGRNATAVRRFVETVLDVTIRLEPEADGVRVVVEHDDTVESTLVTGVSDAIRREVEESIEDRDVAAGHALQEVSGIGPTYERRLREGGIERVADLAAADAATIARVADVTEQMARGWISQAARLVA</sequence>
<dbReference type="GO" id="GO:0042619">
    <property type="term" value="P:poly-hydroxybutyrate biosynthetic process"/>
    <property type="evidence" value="ECO:0007669"/>
    <property type="project" value="UniProtKB-KW"/>
</dbReference>
<dbReference type="EMBL" id="FODV01000012">
    <property type="protein sequence ID" value="SEP06636.1"/>
    <property type="molecule type" value="Genomic_DNA"/>
</dbReference>
<evidence type="ECO:0000256" key="6">
    <source>
        <dbReference type="ARBA" id="ARBA00033356"/>
    </source>
</evidence>